<keyword evidence="1" id="KW-0813">Transport</keyword>
<dbReference type="InterPro" id="IPR036497">
    <property type="entry name" value="GLTP_sf"/>
</dbReference>
<proteinExistence type="predicted"/>
<dbReference type="Pfam" id="PF08718">
    <property type="entry name" value="GLTP"/>
    <property type="match status" value="1"/>
</dbReference>
<sequence>MAPYLQTVKSFVDVPITDAGVDTVEFLKAAEGLVGIFDLLGGIAFAAVKKDLTTNIGKVRTRYNAAPEKSATLEQLVANEKAEKLNTASEGLTWLLRGLAFTCKALQTAQANKSEELASAFRKGYEETLKKYHNFLMKGAFSAALSGCPYRADFYHKLAEDPNGVSALSQDQLSEELDKWLAALDVIVTRLQLYYK</sequence>
<reference evidence="3" key="1">
    <citation type="journal article" date="2021" name="New Phytol.">
        <title>Evolutionary innovations through gain and loss of genes in the ectomycorrhizal Boletales.</title>
        <authorList>
            <person name="Wu G."/>
            <person name="Miyauchi S."/>
            <person name="Morin E."/>
            <person name="Kuo A."/>
            <person name="Drula E."/>
            <person name="Varga T."/>
            <person name="Kohler A."/>
            <person name="Feng B."/>
            <person name="Cao Y."/>
            <person name="Lipzen A."/>
            <person name="Daum C."/>
            <person name="Hundley H."/>
            <person name="Pangilinan J."/>
            <person name="Johnson J."/>
            <person name="Barry K."/>
            <person name="LaButti K."/>
            <person name="Ng V."/>
            <person name="Ahrendt S."/>
            <person name="Min B."/>
            <person name="Choi I.G."/>
            <person name="Park H."/>
            <person name="Plett J.M."/>
            <person name="Magnuson J."/>
            <person name="Spatafora J.W."/>
            <person name="Nagy L.G."/>
            <person name="Henrissat B."/>
            <person name="Grigoriev I.V."/>
            <person name="Yang Z.L."/>
            <person name="Xu J."/>
            <person name="Martin F.M."/>
        </authorList>
    </citation>
    <scope>NUCLEOTIDE SEQUENCE</scope>
    <source>
        <strain evidence="3">KKN 215</strain>
    </source>
</reference>
<organism evidence="3 4">
    <name type="scientific">Cristinia sonorae</name>
    <dbReference type="NCBI Taxonomy" id="1940300"/>
    <lineage>
        <taxon>Eukaryota</taxon>
        <taxon>Fungi</taxon>
        <taxon>Dikarya</taxon>
        <taxon>Basidiomycota</taxon>
        <taxon>Agaricomycotina</taxon>
        <taxon>Agaricomycetes</taxon>
        <taxon>Agaricomycetidae</taxon>
        <taxon>Agaricales</taxon>
        <taxon>Pleurotineae</taxon>
        <taxon>Stephanosporaceae</taxon>
        <taxon>Cristinia</taxon>
    </lineage>
</organism>
<dbReference type="AlphaFoldDB" id="A0A8K0UXR3"/>
<dbReference type="PANTHER" id="PTHR10219">
    <property type="entry name" value="GLYCOLIPID TRANSFER PROTEIN-RELATED"/>
    <property type="match status" value="1"/>
</dbReference>
<dbReference type="GO" id="GO:0016020">
    <property type="term" value="C:membrane"/>
    <property type="evidence" value="ECO:0007669"/>
    <property type="project" value="TreeGrafter"/>
</dbReference>
<dbReference type="PANTHER" id="PTHR10219:SF25">
    <property type="entry name" value="PLECKSTRIN HOMOLOGY DOMAIN-CONTAINING FAMILY A MEMBER 8"/>
    <property type="match status" value="1"/>
</dbReference>
<dbReference type="EMBL" id="JAEVFJ010000001">
    <property type="protein sequence ID" value="KAH8107771.1"/>
    <property type="molecule type" value="Genomic_DNA"/>
</dbReference>
<evidence type="ECO:0000259" key="2">
    <source>
        <dbReference type="Pfam" id="PF08718"/>
    </source>
</evidence>
<dbReference type="Proteomes" id="UP000813824">
    <property type="component" value="Unassembled WGS sequence"/>
</dbReference>
<dbReference type="OrthoDB" id="205255at2759"/>
<evidence type="ECO:0000313" key="3">
    <source>
        <dbReference type="EMBL" id="KAH8107771.1"/>
    </source>
</evidence>
<dbReference type="GO" id="GO:1902388">
    <property type="term" value="F:ceramide 1-phosphate transfer activity"/>
    <property type="evidence" value="ECO:0007669"/>
    <property type="project" value="TreeGrafter"/>
</dbReference>
<comment type="caution">
    <text evidence="3">The sequence shown here is derived from an EMBL/GenBank/DDBJ whole genome shotgun (WGS) entry which is preliminary data.</text>
</comment>
<evidence type="ECO:0000256" key="1">
    <source>
        <dbReference type="ARBA" id="ARBA00022448"/>
    </source>
</evidence>
<dbReference type="GO" id="GO:0005829">
    <property type="term" value="C:cytosol"/>
    <property type="evidence" value="ECO:0007669"/>
    <property type="project" value="TreeGrafter"/>
</dbReference>
<keyword evidence="4" id="KW-1185">Reference proteome</keyword>
<feature type="domain" description="Glycolipid transfer protein" evidence="2">
    <location>
        <begin position="21"/>
        <end position="159"/>
    </location>
</feature>
<dbReference type="InterPro" id="IPR014830">
    <property type="entry name" value="Glycolipid_transfer_prot_dom"/>
</dbReference>
<name>A0A8K0UXR3_9AGAR</name>
<dbReference type="Gene3D" id="1.10.3520.10">
    <property type="entry name" value="Glycolipid transfer protein"/>
    <property type="match status" value="1"/>
</dbReference>
<gene>
    <name evidence="3" type="ORF">BXZ70DRAFT_912521</name>
</gene>
<dbReference type="FunFam" id="1.10.3520.10:FF:000001">
    <property type="entry name" value="Pleckstrin domain-containing family A member 8"/>
    <property type="match status" value="1"/>
</dbReference>
<dbReference type="SUPFAM" id="SSF110004">
    <property type="entry name" value="Glycolipid transfer protein, GLTP"/>
    <property type="match status" value="1"/>
</dbReference>
<accession>A0A8K0UXR3</accession>
<dbReference type="GO" id="GO:1902387">
    <property type="term" value="F:ceramide 1-phosphate binding"/>
    <property type="evidence" value="ECO:0007669"/>
    <property type="project" value="TreeGrafter"/>
</dbReference>
<evidence type="ECO:0000313" key="4">
    <source>
        <dbReference type="Proteomes" id="UP000813824"/>
    </source>
</evidence>
<protein>
    <submittedName>
        <fullName evidence="3">Glycolipid transfer protein</fullName>
    </submittedName>
</protein>